<comment type="similarity">
    <text evidence="1">Belongs to the nuclear import and ribosome assembly adapter family.</text>
</comment>
<accession>A0A8D8M9K4</accession>
<dbReference type="InterPro" id="IPR000225">
    <property type="entry name" value="Armadillo"/>
</dbReference>
<dbReference type="GO" id="GO:0042273">
    <property type="term" value="P:ribosomal large subunit biogenesis"/>
    <property type="evidence" value="ECO:0007669"/>
    <property type="project" value="TreeGrafter"/>
</dbReference>
<feature type="domain" description="SYO1-like TPR repeats" evidence="3">
    <location>
        <begin position="581"/>
        <end position="709"/>
    </location>
</feature>
<evidence type="ECO:0000259" key="3">
    <source>
        <dbReference type="Pfam" id="PF25567"/>
    </source>
</evidence>
<feature type="compositionally biased region" description="Basic residues" evidence="2">
    <location>
        <begin position="1"/>
        <end position="12"/>
    </location>
</feature>
<feature type="region of interest" description="Disordered" evidence="2">
    <location>
        <begin position="148"/>
        <end position="175"/>
    </location>
</feature>
<evidence type="ECO:0000256" key="1">
    <source>
        <dbReference type="ARBA" id="ARBA00049983"/>
    </source>
</evidence>
<dbReference type="Pfam" id="PF00514">
    <property type="entry name" value="Arm"/>
    <property type="match status" value="1"/>
</dbReference>
<dbReference type="GO" id="GO:0051082">
    <property type="term" value="F:unfolded protein binding"/>
    <property type="evidence" value="ECO:0007669"/>
    <property type="project" value="TreeGrafter"/>
</dbReference>
<dbReference type="InterPro" id="IPR057990">
    <property type="entry name" value="TPR_SYO1"/>
</dbReference>
<dbReference type="InterPro" id="IPR052616">
    <property type="entry name" value="SYO1-like"/>
</dbReference>
<dbReference type="GO" id="GO:0006606">
    <property type="term" value="P:protein import into nucleus"/>
    <property type="evidence" value="ECO:0007669"/>
    <property type="project" value="TreeGrafter"/>
</dbReference>
<dbReference type="InterPro" id="IPR016024">
    <property type="entry name" value="ARM-type_fold"/>
</dbReference>
<name>A0A8D8M9K4_9HEMI</name>
<dbReference type="Gene3D" id="1.25.10.10">
    <property type="entry name" value="Leucine-rich Repeat Variant"/>
    <property type="match status" value="1"/>
</dbReference>
<protein>
    <submittedName>
        <fullName evidence="4">HEAT repeat-containing protein 3</fullName>
    </submittedName>
</protein>
<evidence type="ECO:0000256" key="2">
    <source>
        <dbReference type="SAM" id="MobiDB-lite"/>
    </source>
</evidence>
<dbReference type="SUPFAM" id="SSF48371">
    <property type="entry name" value="ARM repeat"/>
    <property type="match status" value="1"/>
</dbReference>
<feature type="domain" description="SYO1-like TPR repeats" evidence="3">
    <location>
        <begin position="396"/>
        <end position="548"/>
    </location>
</feature>
<reference evidence="4" key="1">
    <citation type="submission" date="2021-05" db="EMBL/GenBank/DDBJ databases">
        <authorList>
            <person name="Alioto T."/>
            <person name="Alioto T."/>
            <person name="Gomez Garrido J."/>
        </authorList>
    </citation>
    <scope>NUCLEOTIDE SEQUENCE</scope>
</reference>
<dbReference type="InterPro" id="IPR011989">
    <property type="entry name" value="ARM-like"/>
</dbReference>
<dbReference type="PANTHER" id="PTHR13347">
    <property type="entry name" value="HEAT REPEAT-CONTAINING PROTEIN 3"/>
    <property type="match status" value="1"/>
</dbReference>
<dbReference type="AlphaFoldDB" id="A0A8D8M9K4"/>
<evidence type="ECO:0000313" key="4">
    <source>
        <dbReference type="EMBL" id="CAG6623443.1"/>
    </source>
</evidence>
<organism evidence="4">
    <name type="scientific">Cacopsylla melanoneura</name>
    <dbReference type="NCBI Taxonomy" id="428564"/>
    <lineage>
        <taxon>Eukaryota</taxon>
        <taxon>Metazoa</taxon>
        <taxon>Ecdysozoa</taxon>
        <taxon>Arthropoda</taxon>
        <taxon>Hexapoda</taxon>
        <taxon>Insecta</taxon>
        <taxon>Pterygota</taxon>
        <taxon>Neoptera</taxon>
        <taxon>Paraneoptera</taxon>
        <taxon>Hemiptera</taxon>
        <taxon>Sternorrhyncha</taxon>
        <taxon>Psylloidea</taxon>
        <taxon>Psyllidae</taxon>
        <taxon>Psyllinae</taxon>
        <taxon>Cacopsylla</taxon>
    </lineage>
</organism>
<sequence>MGKVKNGKRNKKPSPLLNQVKTEPCNPEEDEFSRLMSDIVEKLESTTVMEKLSALLLLSEMVDVKQIRTIIIEHEICKIVGPLLLDKDIQVCLNAAGAIRNLTSCGEEDVLEALVEQDVLTPILALLRNLSKTLQNPNTIDSTMEIDAAKSKKKRDSNTASMEVDGEKATKKGTTKTQMLEWEEKLDLAVQVVTTLWNLCESCATVLKYVNNEEVMNVFVSFLNVEQYDISLAIVSGQFIHMLSEDNTFVIKYLIQHESLFMAGFEKDIDPSDWNGSTLLLQVLYAGILANIQPNFFTKDSRTFEILTAILGINLRPILNQFTSDMPKSSDAAGKLKINSVANLISAQKLVLEFVTNLCSSNEDEESSSGCGGGMDVDMADEEEEAGEEMGVKLSPELTEKLTKNNILDVVLSKVELPPVNVCDILRSEDEYKHLADKLIKIQCTGFLCINNLVSCMPITADTLFIQFVNMLCHHYTDDLTVEQSESLTCALRSLVLSLNRTLQDVSEHPIPFDKHPIVLAIQQGKVGLLGNNPDETLGVLSKRLIEKLTGQQEEIKQENGAQMKNGGGDSKKIKKEVAENAKKEVNVKVEENLVKVVSTWMSIVLKMKRPNSMEHDMFVVSKLLRLLDTTTELSLLAETLDCLIDLFSDDDTDLLAKQVNLIGKLGTSEPKLKTMIKSNKKTLDSEMLALVSTVQTNLHAFIQYKRQRVNNRV</sequence>
<dbReference type="EMBL" id="HBUF01054983">
    <property type="protein sequence ID" value="CAG6623443.1"/>
    <property type="molecule type" value="Transcribed_RNA"/>
</dbReference>
<proteinExistence type="inferred from homology"/>
<dbReference type="Pfam" id="PF25567">
    <property type="entry name" value="TPR_SYO1"/>
    <property type="match status" value="2"/>
</dbReference>
<feature type="region of interest" description="Disordered" evidence="2">
    <location>
        <begin position="1"/>
        <end position="27"/>
    </location>
</feature>
<dbReference type="PANTHER" id="PTHR13347:SF1">
    <property type="entry name" value="HEAT REPEAT-CONTAINING PROTEIN 3"/>
    <property type="match status" value="1"/>
</dbReference>